<dbReference type="RefSeq" id="WP_163981260.1">
    <property type="nucleotide sequence ID" value="NZ_JAJMQV010000188.1"/>
</dbReference>
<dbReference type="Gene3D" id="3.30.70.100">
    <property type="match status" value="1"/>
</dbReference>
<gene>
    <name evidence="1" type="ORF">QTN89_01360</name>
</gene>
<reference evidence="1 2" key="1">
    <citation type="submission" date="2023-06" db="EMBL/GenBank/DDBJ databases">
        <title>Roseiconus lacunae JC819 isolated from Gulf of Mannar region, Tamil Nadu.</title>
        <authorList>
            <person name="Pk S."/>
            <person name="Ch S."/>
            <person name="Ch V.R."/>
        </authorList>
    </citation>
    <scope>NUCLEOTIDE SEQUENCE [LARGE SCALE GENOMIC DNA]</scope>
    <source>
        <strain evidence="1 2">JC819</strain>
    </source>
</reference>
<sequence>MRAIAYVTAIVVAAAIMFFIIQSPEEATSTPEQQAASSVAPEVDVNTASLTLNVPDMHCPFACYPNVKKTLEGRDDVVSVELVPQKEEGVIDTPQVVVQYKDGFVVDNAIAQLGELGFAGSTVVE</sequence>
<keyword evidence="2" id="KW-1185">Reference proteome</keyword>
<protein>
    <submittedName>
        <fullName evidence="1">Heavy-metal-associated domain-containing protein</fullName>
    </submittedName>
</protein>
<evidence type="ECO:0000313" key="2">
    <source>
        <dbReference type="Proteomes" id="UP001239462"/>
    </source>
</evidence>
<name>A0ABT7PC52_9BACT</name>
<organism evidence="1 2">
    <name type="scientific">Roseiconus lacunae</name>
    <dbReference type="NCBI Taxonomy" id="2605694"/>
    <lineage>
        <taxon>Bacteria</taxon>
        <taxon>Pseudomonadati</taxon>
        <taxon>Planctomycetota</taxon>
        <taxon>Planctomycetia</taxon>
        <taxon>Pirellulales</taxon>
        <taxon>Pirellulaceae</taxon>
        <taxon>Roseiconus</taxon>
    </lineage>
</organism>
<dbReference type="Proteomes" id="UP001239462">
    <property type="component" value="Unassembled WGS sequence"/>
</dbReference>
<dbReference type="SUPFAM" id="SSF55008">
    <property type="entry name" value="HMA, heavy metal-associated domain"/>
    <property type="match status" value="1"/>
</dbReference>
<dbReference type="InterPro" id="IPR036163">
    <property type="entry name" value="HMA_dom_sf"/>
</dbReference>
<evidence type="ECO:0000313" key="1">
    <source>
        <dbReference type="EMBL" id="MDM4014057.1"/>
    </source>
</evidence>
<comment type="caution">
    <text evidence="1">The sequence shown here is derived from an EMBL/GenBank/DDBJ whole genome shotgun (WGS) entry which is preliminary data.</text>
</comment>
<accession>A0ABT7PC52</accession>
<dbReference type="EMBL" id="JASZZN010000001">
    <property type="protein sequence ID" value="MDM4014057.1"/>
    <property type="molecule type" value="Genomic_DNA"/>
</dbReference>
<proteinExistence type="predicted"/>